<dbReference type="Gene3D" id="1.10.268.10">
    <property type="entry name" value="Topoisomerase, domain 3"/>
    <property type="match status" value="1"/>
</dbReference>
<evidence type="ECO:0000256" key="1">
    <source>
        <dbReference type="ARBA" id="ARBA00000185"/>
    </source>
</evidence>
<feature type="compositionally biased region" description="Basic and acidic residues" evidence="14">
    <location>
        <begin position="1244"/>
        <end position="1273"/>
    </location>
</feature>
<dbReference type="CDD" id="cd03481">
    <property type="entry name" value="TopoIIA_Trans_ScTopoIIA"/>
    <property type="match status" value="1"/>
</dbReference>
<dbReference type="SUPFAM" id="SSF56719">
    <property type="entry name" value="Type II DNA topoisomerase"/>
    <property type="match status" value="1"/>
</dbReference>
<organism evidence="17 18">
    <name type="scientific">Globodera pallida</name>
    <name type="common">Potato cyst nematode worm</name>
    <name type="synonym">Heterodera pallida</name>
    <dbReference type="NCBI Taxonomy" id="36090"/>
    <lineage>
        <taxon>Eukaryota</taxon>
        <taxon>Metazoa</taxon>
        <taxon>Ecdysozoa</taxon>
        <taxon>Nematoda</taxon>
        <taxon>Chromadorea</taxon>
        <taxon>Rhabditida</taxon>
        <taxon>Tylenchina</taxon>
        <taxon>Tylenchomorpha</taxon>
        <taxon>Tylenchoidea</taxon>
        <taxon>Heteroderidae</taxon>
        <taxon>Heteroderinae</taxon>
        <taxon>Globodera</taxon>
    </lineage>
</organism>
<dbReference type="GO" id="GO:0003918">
    <property type="term" value="F:DNA topoisomerase type II (double strand cut, ATP-hydrolyzing) activity"/>
    <property type="evidence" value="ECO:0007669"/>
    <property type="project" value="UniProtKB-UniRule"/>
</dbReference>
<proteinExistence type="inferred from homology"/>
<feature type="compositionally biased region" description="Polar residues" evidence="14">
    <location>
        <begin position="1333"/>
        <end position="1349"/>
    </location>
</feature>
<dbReference type="Pfam" id="PF16898">
    <property type="entry name" value="TOPRIM_C"/>
    <property type="match status" value="1"/>
</dbReference>
<keyword evidence="9 12" id="KW-0799">Topoisomerase</keyword>
<evidence type="ECO:0000256" key="4">
    <source>
        <dbReference type="ARBA" id="ARBA00011080"/>
    </source>
</evidence>
<dbReference type="GO" id="GO:0005634">
    <property type="term" value="C:nucleus"/>
    <property type="evidence" value="ECO:0007669"/>
    <property type="project" value="TreeGrafter"/>
</dbReference>
<dbReference type="Gene3D" id="3.30.565.10">
    <property type="entry name" value="Histidine kinase-like ATPase, C-terminal domain"/>
    <property type="match status" value="1"/>
</dbReference>
<evidence type="ECO:0000313" key="18">
    <source>
        <dbReference type="WBParaSite" id="GPLIN_001356900"/>
    </source>
</evidence>
<dbReference type="SUPFAM" id="SSF54211">
    <property type="entry name" value="Ribosomal protein S5 domain 2-like"/>
    <property type="match status" value="1"/>
</dbReference>
<dbReference type="SMART" id="SM00433">
    <property type="entry name" value="TOP2c"/>
    <property type="match status" value="1"/>
</dbReference>
<dbReference type="Proteomes" id="UP000050741">
    <property type="component" value="Unassembled WGS sequence"/>
</dbReference>
<dbReference type="InterPro" id="IPR013758">
    <property type="entry name" value="Topo_IIA_A/C_ab"/>
</dbReference>
<feature type="compositionally biased region" description="Basic and acidic residues" evidence="14">
    <location>
        <begin position="1197"/>
        <end position="1208"/>
    </location>
</feature>
<evidence type="ECO:0000256" key="10">
    <source>
        <dbReference type="ARBA" id="ARBA00023125"/>
    </source>
</evidence>
<dbReference type="Gene3D" id="3.30.1490.30">
    <property type="match status" value="1"/>
</dbReference>
<dbReference type="FunFam" id="3.30.565.10:FF:000004">
    <property type="entry name" value="DNA topoisomerase 2"/>
    <property type="match status" value="1"/>
</dbReference>
<dbReference type="InterPro" id="IPR050634">
    <property type="entry name" value="DNA_Topoisomerase_II"/>
</dbReference>
<dbReference type="GO" id="GO:0046872">
    <property type="term" value="F:metal ion binding"/>
    <property type="evidence" value="ECO:0007669"/>
    <property type="project" value="UniProtKB-KW"/>
</dbReference>
<dbReference type="InterPro" id="IPR013759">
    <property type="entry name" value="Topo_IIA_B_C"/>
</dbReference>
<dbReference type="SUPFAM" id="SSF55874">
    <property type="entry name" value="ATPase domain of HSP90 chaperone/DNA topoisomerase II/histidine kinase"/>
    <property type="match status" value="1"/>
</dbReference>
<dbReference type="PANTHER" id="PTHR10169">
    <property type="entry name" value="DNA TOPOISOMERASE/GYRASE"/>
    <property type="match status" value="1"/>
</dbReference>
<dbReference type="Pfam" id="PF01751">
    <property type="entry name" value="Toprim"/>
    <property type="match status" value="1"/>
</dbReference>
<dbReference type="InterPro" id="IPR001154">
    <property type="entry name" value="TopoII_euk"/>
</dbReference>
<dbReference type="Gene3D" id="3.90.199.10">
    <property type="entry name" value="Topoisomerase II, domain 5"/>
    <property type="match status" value="2"/>
</dbReference>
<comment type="function">
    <text evidence="13">Control of topological states of DNA by transient breakage and subsequent rejoining of DNA strands. Topoisomerase II makes double-strand breaks.</text>
</comment>
<keyword evidence="5" id="KW-0479">Metal-binding</keyword>
<evidence type="ECO:0000259" key="16">
    <source>
        <dbReference type="PROSITE" id="PS52040"/>
    </source>
</evidence>
<evidence type="ECO:0000256" key="5">
    <source>
        <dbReference type="ARBA" id="ARBA00022723"/>
    </source>
</evidence>
<feature type="compositionally biased region" description="Basic and acidic residues" evidence="14">
    <location>
        <begin position="1167"/>
        <end position="1185"/>
    </location>
</feature>
<comment type="catalytic activity">
    <reaction evidence="1 12 13">
        <text>ATP-dependent breakage, passage and rejoining of double-stranded DNA.</text>
        <dbReference type="EC" id="5.6.2.2"/>
    </reaction>
</comment>
<dbReference type="PRINTS" id="PR00418">
    <property type="entry name" value="TPI2FAMILY"/>
</dbReference>
<dbReference type="InterPro" id="IPR001241">
    <property type="entry name" value="Topo_IIA"/>
</dbReference>
<keyword evidence="7 13" id="KW-0067">ATP-binding</keyword>
<feature type="compositionally biased region" description="Basic residues" evidence="14">
    <location>
        <begin position="1299"/>
        <end position="1308"/>
    </location>
</feature>
<evidence type="ECO:0000256" key="8">
    <source>
        <dbReference type="ARBA" id="ARBA00022842"/>
    </source>
</evidence>
<evidence type="ECO:0000256" key="11">
    <source>
        <dbReference type="ARBA" id="ARBA00023235"/>
    </source>
</evidence>
<dbReference type="FunFam" id="3.30.1490.30:FF:000001">
    <property type="entry name" value="DNA topoisomerase 2"/>
    <property type="match status" value="1"/>
</dbReference>
<dbReference type="InterPro" id="IPR018522">
    <property type="entry name" value="TopoIIA_CS"/>
</dbReference>
<dbReference type="InterPro" id="IPR020568">
    <property type="entry name" value="Ribosomal_Su5_D2-typ_SF"/>
</dbReference>
<dbReference type="InterPro" id="IPR006171">
    <property type="entry name" value="TOPRIM_dom"/>
</dbReference>
<protein>
    <recommendedName>
        <fullName evidence="13">DNA topoisomerase 2</fullName>
        <ecNumber evidence="13">5.6.2.2</ecNumber>
    </recommendedName>
</protein>
<dbReference type="GO" id="GO:0003677">
    <property type="term" value="F:DNA binding"/>
    <property type="evidence" value="ECO:0007669"/>
    <property type="project" value="UniProtKB-UniRule"/>
</dbReference>
<dbReference type="GO" id="GO:0000712">
    <property type="term" value="P:resolution of meiotic recombination intermediates"/>
    <property type="evidence" value="ECO:0007669"/>
    <property type="project" value="TreeGrafter"/>
</dbReference>
<dbReference type="Gene3D" id="3.30.230.10">
    <property type="match status" value="1"/>
</dbReference>
<reference evidence="18" key="2">
    <citation type="submission" date="2016-06" db="UniProtKB">
        <authorList>
            <consortium name="WormBaseParasite"/>
        </authorList>
    </citation>
    <scope>IDENTIFICATION</scope>
</reference>
<feature type="region of interest" description="Disordered" evidence="14">
    <location>
        <begin position="1061"/>
        <end position="1095"/>
    </location>
</feature>
<feature type="compositionally biased region" description="Basic and acidic residues" evidence="14">
    <location>
        <begin position="1225"/>
        <end position="1234"/>
    </location>
</feature>
<dbReference type="InterPro" id="IPR034157">
    <property type="entry name" value="TOPRIM_TopoII"/>
</dbReference>
<evidence type="ECO:0000256" key="9">
    <source>
        <dbReference type="ARBA" id="ARBA00023029"/>
    </source>
</evidence>
<dbReference type="CDD" id="cd03365">
    <property type="entry name" value="TOPRIM_TopoIIA"/>
    <property type="match status" value="1"/>
</dbReference>
<feature type="domain" description="Topo IIA-type catalytic" evidence="16">
    <location>
        <begin position="1"/>
        <end position="1156"/>
    </location>
</feature>
<dbReference type="InterPro" id="IPR013506">
    <property type="entry name" value="Topo_IIA_bsu_dom2"/>
</dbReference>
<comment type="subunit">
    <text evidence="13">Homodimer.</text>
</comment>
<dbReference type="FunFam" id="3.30.230.10:FF:000008">
    <property type="entry name" value="DNA topoisomerase 2"/>
    <property type="match status" value="1"/>
</dbReference>
<sequence>MLISKYITDQFYEIQYEGPFPGTVLSIQVRKIFVYKIALQFTIDRLLLYINRVCSPCKQSLRNHFCNKRFAAMSIEATYKKVSQLEHVLLRPDTYIGSVEYTKMTTWVYDSEADKMVFREISFVPGLYKIFDEILVNAADNKQRDSKMNVIKVDIDKENNQISVWNNGRGIPVVMHKVEKLYVPEMIFGTLLTSSNYNDDERKTTGGRNGYGAKLTNIFSSRFTVETSSSEYGKKFSQNWKNSMKKDGEPKISDAAKEDYTKVVFQPNLKLFKMEELEEDIIALMSRRAYDIAGTSKGVKVFLNGTRIPCQGFKEYVEQYTDQVKNDDGSPVKVVYETVNNRWEVALCISDSGNFKQVSFVNSISTPKGGTHVDLVAGQIAQSLVEVVKKKIAKNSMNVKPMQVKNHMWVFVNSLIENPSFDSQTKETLTLQAKSFGSKCDLSDKFLKEASKCGIVDLVLNWVTFKENQLKDKTSGRKTAKLKGVPKLEDANEAGTKNSKRCTLILTEGDSAKTLAVAGLGVIGRDHYGVFPLRGKLLNVREASPKQIMENAEICNMIKIIGLQYKKKYESEQDIESLRYGKIMIMADQDQDGSHIKGLVINFIHTNWPSLIKRNFVEEFITPIVKATKGKEERSFYSIPEYIEWRKNTENWKNWKIKYYKGLGTSTSKEAKEYFSDMLRHRIPFRYKDDTDDGAIELAFSKKKIEERKVWLTNWMEDRKQRREQGDHDIYLYNKDTRSITFSEFINKELVLFSNTDNERSIPSLVDGFKPGQRKVLFTCFKRADKKEVKVAQLAGAVGEMSAYHHGEQSLILVLDFKAARTQLRHVTFSRSSIDEYVLRFLYEENQRIEPEWYCPVIPTVLVNGADGIGTGWSTTVPNYNPRELVTNMRRLIHAEPIQPMLPIKTWTQAYKERVVEPMFDGPDKKPQLLQDYKEYHTDQTVHFVCKLKPDELANAERKGIYDVFGLKSSVNTSNMVLFDAAGCLRKFDSPEQICLEFFECRKGMYIKRKRYLEGMLQAQSDQLSEKARFIMMKIRNEIHIENKRKSAIVEQLQKHNFRPDPVKRWKDEQKRKELEQCGEANVSDDEEAEQDEQSAQEVDAVLEKRCSDYDYLVGMAIWKLSMEDKDKMLAESETKKKELVVLKTKEWSDLYEEDLDEFLKALDAQEEKEQKEAGSENVRKEKGGGVKKKGGVVLDARLRGVTRREPNGPDPNYAPEKKPKKKVVREPKAETSKGKKKVAGKRKSTEATPPKKEAKVTNKKDGASKVKKMKIESEDEEENVSMDSVGSADIVAQPPPKKGGKAVKKASIKKEETNVPKVKKMKIESDEDEENVSWNSDSDAEKSSSTVSIDEDEDYE</sequence>
<evidence type="ECO:0000256" key="13">
    <source>
        <dbReference type="RuleBase" id="RU362094"/>
    </source>
</evidence>
<keyword evidence="6 13" id="KW-0547">Nucleotide-binding</keyword>
<keyword evidence="8" id="KW-0460">Magnesium</keyword>
<dbReference type="InterPro" id="IPR002205">
    <property type="entry name" value="Topo_IIA_dom_A"/>
</dbReference>
<dbReference type="InterPro" id="IPR013760">
    <property type="entry name" value="Topo_IIA-like_dom_sf"/>
</dbReference>
<feature type="domain" description="Toprim" evidence="15">
    <location>
        <begin position="502"/>
        <end position="619"/>
    </location>
</feature>
<dbReference type="GO" id="GO:0006265">
    <property type="term" value="P:DNA topological change"/>
    <property type="evidence" value="ECO:0007669"/>
    <property type="project" value="UniProtKB-UniRule"/>
</dbReference>
<keyword evidence="17" id="KW-1185">Reference proteome</keyword>
<evidence type="ECO:0000256" key="2">
    <source>
        <dbReference type="ARBA" id="ARBA00001913"/>
    </source>
</evidence>
<dbReference type="InterPro" id="IPR031660">
    <property type="entry name" value="TOPRIM_C"/>
</dbReference>
<comment type="cofactor">
    <cofactor evidence="2">
        <name>Ca(2+)</name>
        <dbReference type="ChEBI" id="CHEBI:29108"/>
    </cofactor>
</comment>
<keyword evidence="11 12" id="KW-0413">Isomerase</keyword>
<dbReference type="GO" id="GO:0000819">
    <property type="term" value="P:sister chromatid segregation"/>
    <property type="evidence" value="ECO:0007669"/>
    <property type="project" value="TreeGrafter"/>
</dbReference>
<evidence type="ECO:0000256" key="3">
    <source>
        <dbReference type="ARBA" id="ARBA00001946"/>
    </source>
</evidence>
<dbReference type="Pfam" id="PF00204">
    <property type="entry name" value="DNA_gyraseB"/>
    <property type="match status" value="1"/>
</dbReference>
<evidence type="ECO:0000256" key="14">
    <source>
        <dbReference type="SAM" id="MobiDB-lite"/>
    </source>
</evidence>
<dbReference type="SMART" id="SM00434">
    <property type="entry name" value="TOP4c"/>
    <property type="match status" value="1"/>
</dbReference>
<dbReference type="WBParaSite" id="GPLIN_001356900">
    <property type="protein sequence ID" value="GPLIN_001356900"/>
    <property type="gene ID" value="GPLIN_001356900"/>
</dbReference>
<dbReference type="CDD" id="cd16930">
    <property type="entry name" value="HATPase_TopII-like"/>
    <property type="match status" value="1"/>
</dbReference>
<dbReference type="InterPro" id="IPR003594">
    <property type="entry name" value="HATPase_dom"/>
</dbReference>
<dbReference type="InterPro" id="IPR036890">
    <property type="entry name" value="HATPase_C_sf"/>
</dbReference>
<dbReference type="PRINTS" id="PR01158">
    <property type="entry name" value="TOPISMRASEII"/>
</dbReference>
<feature type="compositionally biased region" description="Acidic residues" evidence="14">
    <location>
        <begin position="1083"/>
        <end position="1095"/>
    </location>
</feature>
<comment type="cofactor">
    <cofactor evidence="3">
        <name>Mg(2+)</name>
        <dbReference type="ChEBI" id="CHEBI:18420"/>
    </cofactor>
</comment>
<accession>A0A183CL13</accession>
<dbReference type="PROSITE" id="PS52040">
    <property type="entry name" value="TOPO_IIA"/>
    <property type="match status" value="1"/>
</dbReference>
<feature type="compositionally biased region" description="Basic and acidic residues" evidence="14">
    <location>
        <begin position="1061"/>
        <end position="1076"/>
    </location>
</feature>
<dbReference type="EC" id="5.6.2.2" evidence="13"/>
<dbReference type="Gene3D" id="3.40.50.670">
    <property type="match status" value="1"/>
</dbReference>
<dbReference type="FunFam" id="3.40.50.670:FF:000001">
    <property type="entry name" value="DNA topoisomerase 2"/>
    <property type="match status" value="2"/>
</dbReference>
<dbReference type="PANTHER" id="PTHR10169:SF38">
    <property type="entry name" value="DNA TOPOISOMERASE 2"/>
    <property type="match status" value="1"/>
</dbReference>
<feature type="region of interest" description="Disordered" evidence="14">
    <location>
        <begin position="1167"/>
        <end position="1357"/>
    </location>
</feature>
<feature type="active site" description="O-(5'-phospho-DNA)-tyrosine intermediate" evidence="12">
    <location>
        <position position="6"/>
    </location>
</feature>
<dbReference type="InterPro" id="IPR014721">
    <property type="entry name" value="Ribsml_uS5_D2-typ_fold_subgr"/>
</dbReference>
<dbReference type="Gene3D" id="3.30.1360.40">
    <property type="match status" value="1"/>
</dbReference>
<evidence type="ECO:0000313" key="17">
    <source>
        <dbReference type="Proteomes" id="UP000050741"/>
    </source>
</evidence>
<evidence type="ECO:0000256" key="7">
    <source>
        <dbReference type="ARBA" id="ARBA00022840"/>
    </source>
</evidence>
<reference evidence="17" key="1">
    <citation type="submission" date="2014-05" db="EMBL/GenBank/DDBJ databases">
        <title>The genome and life-stage specific transcriptomes of Globodera pallida elucidate key aspects of plant parasitism by a cyst nematode.</title>
        <authorList>
            <person name="Cotton J.A."/>
            <person name="Lilley C.J."/>
            <person name="Jones L.M."/>
            <person name="Kikuchi T."/>
            <person name="Reid A.J."/>
            <person name="Thorpe P."/>
            <person name="Tsai I.J."/>
            <person name="Beasley H."/>
            <person name="Blok V."/>
            <person name="Cock P.J.A."/>
            <person name="Van den Akker S.E."/>
            <person name="Holroyd N."/>
            <person name="Hunt M."/>
            <person name="Mantelin S."/>
            <person name="Naghra H."/>
            <person name="Pain A."/>
            <person name="Palomares-Rius J.E."/>
            <person name="Zarowiecki M."/>
            <person name="Berriman M."/>
            <person name="Jones J.T."/>
            <person name="Urwin P.E."/>
        </authorList>
    </citation>
    <scope>NUCLEOTIDE SEQUENCE [LARGE SCALE GENOMIC DNA]</scope>
    <source>
        <strain evidence="17">Lindley</strain>
    </source>
</reference>
<dbReference type="Pfam" id="PF00521">
    <property type="entry name" value="DNA_topoisoIV"/>
    <property type="match status" value="3"/>
</dbReference>
<dbReference type="InterPro" id="IPR013757">
    <property type="entry name" value="Topo_IIA_A_a_sf"/>
</dbReference>
<dbReference type="PROSITE" id="PS50880">
    <property type="entry name" value="TOPRIM"/>
    <property type="match status" value="1"/>
</dbReference>
<dbReference type="Pfam" id="PF02518">
    <property type="entry name" value="HATPase_c"/>
    <property type="match status" value="1"/>
</dbReference>
<keyword evidence="10 12" id="KW-0238">DNA-binding</keyword>
<evidence type="ECO:0000256" key="12">
    <source>
        <dbReference type="PROSITE-ProRule" id="PRU01384"/>
    </source>
</evidence>
<name>A0A183CL13_GLOPA</name>
<evidence type="ECO:0000259" key="15">
    <source>
        <dbReference type="PROSITE" id="PS50880"/>
    </source>
</evidence>
<evidence type="ECO:0000256" key="6">
    <source>
        <dbReference type="ARBA" id="ARBA00022741"/>
    </source>
</evidence>
<dbReference type="GO" id="GO:0005524">
    <property type="term" value="F:ATP binding"/>
    <property type="evidence" value="ECO:0007669"/>
    <property type="project" value="UniProtKB-UniRule"/>
</dbReference>
<dbReference type="PROSITE" id="PS00177">
    <property type="entry name" value="TOPOISOMERASE_II"/>
    <property type="match status" value="1"/>
</dbReference>
<comment type="similarity">
    <text evidence="4 13">Belongs to the type II topoisomerase family.</text>
</comment>